<dbReference type="PANTHER" id="PTHR46353:SF23">
    <property type="entry name" value="C2H2 ZINC FINGER-CONTAINING PROTEIN-RELATED"/>
    <property type="match status" value="1"/>
</dbReference>
<gene>
    <name evidence="5" type="primary">LOC102669330</name>
    <name evidence="4" type="ORF">GLYMA_02G029000</name>
</gene>
<dbReference type="InterPro" id="IPR044299">
    <property type="entry name" value="GIS3/ZFP5/ZFP6"/>
</dbReference>
<feature type="domain" description="C2H2-type" evidence="3">
    <location>
        <begin position="45"/>
        <end position="72"/>
    </location>
</feature>
<dbReference type="EnsemblPlants" id="KRH69463">
    <property type="protein sequence ID" value="KRH69463"/>
    <property type="gene ID" value="GLYMA_02G029000"/>
</dbReference>
<keyword evidence="1" id="KW-0862">Zinc</keyword>
<dbReference type="AlphaFoldDB" id="A0A0R0KRK6"/>
<feature type="region of interest" description="Disordered" evidence="2">
    <location>
        <begin position="1"/>
        <end position="21"/>
    </location>
</feature>
<sequence>MSSSSEKKPSSSSSSSSPSVLKVFGSPLTAMRSDEALRDGWVKKIECPFCHREFQSLQALGGHQNAHRRERQMARFAQFEYMCLNQSNQMFQSVTPLVVEHGAAPTSVFGGATRLWTAPESSQLPVAEPPGMLIPIVQAPVVGDDDNIDLELRLGNSSK</sequence>
<protein>
    <recommendedName>
        <fullName evidence="3">C2H2-type domain-containing protein</fullName>
    </recommendedName>
</protein>
<organism evidence="4">
    <name type="scientific">Glycine max</name>
    <name type="common">Soybean</name>
    <name type="synonym">Glycine hispida</name>
    <dbReference type="NCBI Taxonomy" id="3847"/>
    <lineage>
        <taxon>Eukaryota</taxon>
        <taxon>Viridiplantae</taxon>
        <taxon>Streptophyta</taxon>
        <taxon>Embryophyta</taxon>
        <taxon>Tracheophyta</taxon>
        <taxon>Spermatophyta</taxon>
        <taxon>Magnoliopsida</taxon>
        <taxon>eudicotyledons</taxon>
        <taxon>Gunneridae</taxon>
        <taxon>Pentapetalae</taxon>
        <taxon>rosids</taxon>
        <taxon>fabids</taxon>
        <taxon>Fabales</taxon>
        <taxon>Fabaceae</taxon>
        <taxon>Papilionoideae</taxon>
        <taxon>50 kb inversion clade</taxon>
        <taxon>NPAAA clade</taxon>
        <taxon>indigoferoid/millettioid clade</taxon>
        <taxon>Phaseoleae</taxon>
        <taxon>Glycine</taxon>
        <taxon>Glycine subgen. Soja</taxon>
    </lineage>
</organism>
<dbReference type="PROSITE" id="PS50157">
    <property type="entry name" value="ZINC_FINGER_C2H2_2"/>
    <property type="match status" value="1"/>
</dbReference>
<dbReference type="Gramene" id="KRH69463">
    <property type="protein sequence ID" value="KRH69463"/>
    <property type="gene ID" value="GLYMA_02G029000"/>
</dbReference>
<dbReference type="SMR" id="A0A0R0KRK6"/>
<dbReference type="Proteomes" id="UP000008827">
    <property type="component" value="Chromosome 2"/>
</dbReference>
<name>A0A0R0KRK6_SOYBN</name>
<dbReference type="EMBL" id="CM000835">
    <property type="protein sequence ID" value="KRH69463.1"/>
    <property type="molecule type" value="Genomic_DNA"/>
</dbReference>
<dbReference type="OrthoDB" id="772256at2759"/>
<keyword evidence="1" id="KW-0863">Zinc-finger</keyword>
<evidence type="ECO:0000313" key="5">
    <source>
        <dbReference type="EnsemblPlants" id="KRH69463"/>
    </source>
</evidence>
<dbReference type="GO" id="GO:0008270">
    <property type="term" value="F:zinc ion binding"/>
    <property type="evidence" value="ECO:0007669"/>
    <property type="project" value="UniProtKB-KW"/>
</dbReference>
<evidence type="ECO:0000259" key="3">
    <source>
        <dbReference type="PROSITE" id="PS50157"/>
    </source>
</evidence>
<dbReference type="PROSITE" id="PS00028">
    <property type="entry name" value="ZINC_FINGER_C2H2_1"/>
    <property type="match status" value="1"/>
</dbReference>
<dbReference type="GO" id="GO:0005634">
    <property type="term" value="C:nucleus"/>
    <property type="evidence" value="ECO:0000318"/>
    <property type="project" value="GO_Central"/>
</dbReference>
<keyword evidence="1" id="KW-0479">Metal-binding</keyword>
<dbReference type="GO" id="GO:0010090">
    <property type="term" value="P:trichome morphogenesis"/>
    <property type="evidence" value="ECO:0007669"/>
    <property type="project" value="InterPro"/>
</dbReference>
<evidence type="ECO:0000256" key="2">
    <source>
        <dbReference type="SAM" id="MobiDB-lite"/>
    </source>
</evidence>
<proteinExistence type="predicted"/>
<dbReference type="InterPro" id="IPR013087">
    <property type="entry name" value="Znf_C2H2_type"/>
</dbReference>
<reference evidence="5" key="2">
    <citation type="submission" date="2018-02" db="UniProtKB">
        <authorList>
            <consortium name="EnsemblPlants"/>
        </authorList>
    </citation>
    <scope>IDENTIFICATION</scope>
    <source>
        <strain evidence="5">Williams 82</strain>
    </source>
</reference>
<dbReference type="GeneID" id="102669330"/>
<dbReference type="Pfam" id="PF13912">
    <property type="entry name" value="zf-C2H2_6"/>
    <property type="match status" value="1"/>
</dbReference>
<keyword evidence="6" id="KW-1185">Reference proteome</keyword>
<evidence type="ECO:0000256" key="1">
    <source>
        <dbReference type="PROSITE-ProRule" id="PRU00042"/>
    </source>
</evidence>
<evidence type="ECO:0000313" key="4">
    <source>
        <dbReference type="EMBL" id="KRH69463.1"/>
    </source>
</evidence>
<dbReference type="GO" id="GO:0009740">
    <property type="term" value="P:gibberellic acid mediated signaling pathway"/>
    <property type="evidence" value="ECO:0000318"/>
    <property type="project" value="GO_Central"/>
</dbReference>
<dbReference type="RefSeq" id="XP_006575789.1">
    <property type="nucleotide sequence ID" value="XM_006575726.1"/>
</dbReference>
<dbReference type="SUPFAM" id="SSF57667">
    <property type="entry name" value="beta-beta-alpha zinc fingers"/>
    <property type="match status" value="1"/>
</dbReference>
<dbReference type="OMA" id="RFCHREF"/>
<feature type="compositionally biased region" description="Low complexity" evidence="2">
    <location>
        <begin position="10"/>
        <end position="19"/>
    </location>
</feature>
<dbReference type="GO" id="GO:0003700">
    <property type="term" value="F:DNA-binding transcription factor activity"/>
    <property type="evidence" value="ECO:0000318"/>
    <property type="project" value="GO_Central"/>
</dbReference>
<dbReference type="GO" id="GO:0009736">
    <property type="term" value="P:cytokinin-activated signaling pathway"/>
    <property type="evidence" value="ECO:0000318"/>
    <property type="project" value="GO_Central"/>
</dbReference>
<reference evidence="4 5" key="1">
    <citation type="journal article" date="2010" name="Nature">
        <title>Genome sequence of the palaeopolyploid soybean.</title>
        <authorList>
            <person name="Schmutz J."/>
            <person name="Cannon S.B."/>
            <person name="Schlueter J."/>
            <person name="Ma J."/>
            <person name="Mitros T."/>
            <person name="Nelson W."/>
            <person name="Hyten D.L."/>
            <person name="Song Q."/>
            <person name="Thelen J.J."/>
            <person name="Cheng J."/>
            <person name="Xu D."/>
            <person name="Hellsten U."/>
            <person name="May G.D."/>
            <person name="Yu Y."/>
            <person name="Sakurai T."/>
            <person name="Umezawa T."/>
            <person name="Bhattacharyya M.K."/>
            <person name="Sandhu D."/>
            <person name="Valliyodan B."/>
            <person name="Lindquist E."/>
            <person name="Peto M."/>
            <person name="Grant D."/>
            <person name="Shu S."/>
            <person name="Goodstein D."/>
            <person name="Barry K."/>
            <person name="Futrell-Griggs M."/>
            <person name="Abernathy B."/>
            <person name="Du J."/>
            <person name="Tian Z."/>
            <person name="Zhu L."/>
            <person name="Gill N."/>
            <person name="Joshi T."/>
            <person name="Libault M."/>
            <person name="Sethuraman A."/>
            <person name="Zhang X.-C."/>
            <person name="Shinozaki K."/>
            <person name="Nguyen H.T."/>
            <person name="Wing R.A."/>
            <person name="Cregan P."/>
            <person name="Specht J."/>
            <person name="Grimwood J."/>
            <person name="Rokhsar D."/>
            <person name="Stacey G."/>
            <person name="Shoemaker R.C."/>
            <person name="Jackson S.A."/>
        </authorList>
    </citation>
    <scope>NUCLEOTIDE SEQUENCE [LARGE SCALE GENOMIC DNA]</scope>
    <source>
        <strain evidence="5">cv. Williams 82</strain>
        <tissue evidence="4">Callus</tissue>
    </source>
</reference>
<dbReference type="KEGG" id="gmx:102669330"/>
<dbReference type="PANTHER" id="PTHR46353">
    <property type="entry name" value="ZINC FINGER PROTEIN 5"/>
    <property type="match status" value="1"/>
</dbReference>
<dbReference type="GO" id="GO:0010026">
    <property type="term" value="P:trichome differentiation"/>
    <property type="evidence" value="ECO:0000318"/>
    <property type="project" value="GO_Central"/>
</dbReference>
<accession>A0A0R0KRK6</accession>
<reference evidence="4" key="3">
    <citation type="submission" date="2018-07" db="EMBL/GenBank/DDBJ databases">
        <title>WGS assembly of Glycine max.</title>
        <authorList>
            <person name="Schmutz J."/>
            <person name="Cannon S."/>
            <person name="Schlueter J."/>
            <person name="Ma J."/>
            <person name="Mitros T."/>
            <person name="Nelson W."/>
            <person name="Hyten D."/>
            <person name="Song Q."/>
            <person name="Thelen J."/>
            <person name="Cheng J."/>
            <person name="Xu D."/>
            <person name="Hellsten U."/>
            <person name="May G."/>
            <person name="Yu Y."/>
            <person name="Sakurai T."/>
            <person name="Umezawa T."/>
            <person name="Bhattacharyya M."/>
            <person name="Sandhu D."/>
            <person name="Valliyodan B."/>
            <person name="Lindquist E."/>
            <person name="Peto M."/>
            <person name="Grant D."/>
            <person name="Shu S."/>
            <person name="Goodstein D."/>
            <person name="Barry K."/>
            <person name="Futrell-Griggs M."/>
            <person name="Abernathy B."/>
            <person name="Du J."/>
            <person name="Tian Z."/>
            <person name="Zhu L."/>
            <person name="Gill N."/>
            <person name="Joshi T."/>
            <person name="Libault M."/>
            <person name="Sethuraman A."/>
            <person name="Zhang X."/>
            <person name="Shinozaki K."/>
            <person name="Nguyen H."/>
            <person name="Wing R."/>
            <person name="Cregan P."/>
            <person name="Specht J."/>
            <person name="Grimwood J."/>
            <person name="Rokhsar D."/>
            <person name="Stacey G."/>
            <person name="Shoemaker R."/>
            <person name="Jackson S."/>
        </authorList>
    </citation>
    <scope>NUCLEOTIDE SEQUENCE</scope>
    <source>
        <tissue evidence="4">Callus</tissue>
    </source>
</reference>
<dbReference type="GO" id="GO:0000976">
    <property type="term" value="F:transcription cis-regulatory region binding"/>
    <property type="evidence" value="ECO:0000318"/>
    <property type="project" value="GO_Central"/>
</dbReference>
<dbReference type="InterPro" id="IPR036236">
    <property type="entry name" value="Znf_C2H2_sf"/>
</dbReference>
<evidence type="ECO:0000313" key="6">
    <source>
        <dbReference type="Proteomes" id="UP000008827"/>
    </source>
</evidence>